<protein>
    <submittedName>
        <fullName evidence="1">Uncharacterized protein</fullName>
    </submittedName>
</protein>
<evidence type="ECO:0000313" key="2">
    <source>
        <dbReference type="Proteomes" id="UP001458880"/>
    </source>
</evidence>
<reference evidence="1 2" key="1">
    <citation type="journal article" date="2024" name="BMC Genomics">
        <title>De novo assembly and annotation of Popillia japonica's genome with initial clues to its potential as an invasive pest.</title>
        <authorList>
            <person name="Cucini C."/>
            <person name="Boschi S."/>
            <person name="Funari R."/>
            <person name="Cardaioli E."/>
            <person name="Iannotti N."/>
            <person name="Marturano G."/>
            <person name="Paoli F."/>
            <person name="Bruttini M."/>
            <person name="Carapelli A."/>
            <person name="Frati F."/>
            <person name="Nardi F."/>
        </authorList>
    </citation>
    <scope>NUCLEOTIDE SEQUENCE [LARGE SCALE GENOMIC DNA]</scope>
    <source>
        <strain evidence="1">DMR45628</strain>
    </source>
</reference>
<name>A0AAW1IA19_POPJA</name>
<proteinExistence type="predicted"/>
<dbReference type="AlphaFoldDB" id="A0AAW1IA19"/>
<dbReference type="PANTHER" id="PTHR10974">
    <property type="entry name" value="FI08016P-RELATED"/>
    <property type="match status" value="1"/>
</dbReference>
<dbReference type="GO" id="GO:0005615">
    <property type="term" value="C:extracellular space"/>
    <property type="evidence" value="ECO:0007669"/>
    <property type="project" value="TreeGrafter"/>
</dbReference>
<dbReference type="SUPFAM" id="SSF53649">
    <property type="entry name" value="Alkaline phosphatase-like"/>
    <property type="match status" value="1"/>
</dbReference>
<dbReference type="InterPro" id="IPR017850">
    <property type="entry name" value="Alkaline_phosphatase_core_sf"/>
</dbReference>
<dbReference type="Gene3D" id="3.40.720.10">
    <property type="entry name" value="Alkaline Phosphatase, subunit A"/>
    <property type="match status" value="1"/>
</dbReference>
<keyword evidence="2" id="KW-1185">Reference proteome</keyword>
<organism evidence="1 2">
    <name type="scientific">Popillia japonica</name>
    <name type="common">Japanese beetle</name>
    <dbReference type="NCBI Taxonomy" id="7064"/>
    <lineage>
        <taxon>Eukaryota</taxon>
        <taxon>Metazoa</taxon>
        <taxon>Ecdysozoa</taxon>
        <taxon>Arthropoda</taxon>
        <taxon>Hexapoda</taxon>
        <taxon>Insecta</taxon>
        <taxon>Pterygota</taxon>
        <taxon>Neoptera</taxon>
        <taxon>Endopterygota</taxon>
        <taxon>Coleoptera</taxon>
        <taxon>Polyphaga</taxon>
        <taxon>Scarabaeiformia</taxon>
        <taxon>Scarabaeidae</taxon>
        <taxon>Rutelinae</taxon>
        <taxon>Popillia</taxon>
    </lineage>
</organism>
<gene>
    <name evidence="1" type="ORF">QE152_g37493</name>
</gene>
<dbReference type="CDD" id="cd16021">
    <property type="entry name" value="ALP_like"/>
    <property type="match status" value="1"/>
</dbReference>
<accession>A0AAW1IA19</accession>
<dbReference type="InterPro" id="IPR004245">
    <property type="entry name" value="DUF229"/>
</dbReference>
<evidence type="ECO:0000313" key="1">
    <source>
        <dbReference type="EMBL" id="KAK9686065.1"/>
    </source>
</evidence>
<dbReference type="EMBL" id="JASPKY010000732">
    <property type="protein sequence ID" value="KAK9686065.1"/>
    <property type="molecule type" value="Genomic_DNA"/>
</dbReference>
<dbReference type="Pfam" id="PF02995">
    <property type="entry name" value="DUF229"/>
    <property type="match status" value="1"/>
</dbReference>
<comment type="caution">
    <text evidence="1">The sequence shown here is derived from an EMBL/GenBank/DDBJ whole genome shotgun (WGS) entry which is preliminary data.</text>
</comment>
<sequence>MIFGPSLILLLNRTRTLRKEEVAIECNIPVLNEFDSTVISHHEKIKCKNPYIRLIKDDFEFIMTADEPFLRMDKLNCCYTPYVQIWKNSSKRVFASYCERFNKKVKVWHDFVKVQCNYQGHVVYSDYVDFALSKSKFPPLKKNSNKLNVIVFVLNGVKFPPLKKNSNKLNVIVFVLNGVSRIAMYRHFPETKKYLEKLNAIEFTKFMRIDVDDFSNIMALLTGLHKANYYLCWSDDNSTFFDNCPFVWRTFSSKQFLTAFVEDAGLSDIFNHNKNGFNVQPVDYYWRPFNLLLEEIKLDPQNMEIPKACAGDIPFYTRLFAYLKKCFKRMLKDRQKFFAFVRSVSLSNEDILLTSVDEDLRDFFVELNHTGVLKTTAMFFLSDRGAEYGNITNMHQRFFETNLPFMFAYLPAHFKNKYVSLYSNFKLNKDKVTTMFDIHETLNDIATSKFGNNYGFSNGTSLFRKIRSTRSCKDAGIPLTCCACAQTYIPIEEYTLRFVLGQVIVNRINEFLHSQTDCANLNVNKVLDARYIKYCFQNTHLYQLKVIVSTRPGTGVYEGILKQIRDKYVVIGTVKRLSPYEKESHCVKNTTLKLYCVC</sequence>
<dbReference type="PANTHER" id="PTHR10974:SF1">
    <property type="entry name" value="FI08016P-RELATED"/>
    <property type="match status" value="1"/>
</dbReference>
<dbReference type="Proteomes" id="UP001458880">
    <property type="component" value="Unassembled WGS sequence"/>
</dbReference>
<dbReference type="FunFam" id="3.40.720.10:FF:000017">
    <property type="entry name" value="Predicted protein"/>
    <property type="match status" value="1"/>
</dbReference>